<protein>
    <submittedName>
        <fullName evidence="2">Uncharacterized protein</fullName>
    </submittedName>
</protein>
<feature type="transmembrane region" description="Helical" evidence="1">
    <location>
        <begin position="267"/>
        <end position="287"/>
    </location>
</feature>
<keyword evidence="3" id="KW-1185">Reference proteome</keyword>
<evidence type="ECO:0000256" key="1">
    <source>
        <dbReference type="SAM" id="Phobius"/>
    </source>
</evidence>
<keyword evidence="1" id="KW-0812">Transmembrane</keyword>
<name>A0A840V1H1_9BACT</name>
<dbReference type="EMBL" id="JACHFD010000005">
    <property type="protein sequence ID" value="MBB5351243.1"/>
    <property type="molecule type" value="Genomic_DNA"/>
</dbReference>
<sequence length="298" mass="34506">MSWAFMMYLVIAEPIVKGLDECEWSKRFDEWRSLTAEYQKKPTDVNRDLLALTIRNMARGWGGPPEELQAEKTEVQEEMIEVLMGNPENLLFFESEIKEAKRKWSQSDQSSYEERKEYYSRCENSISILGFLPDPRSVRVLGELLTDTQAFWTSEGEEVLGPNCRYAMAGLKSLIEDGPESSDDPIYGKVIDRNAWIHWYDQVKSGNRTFRFRGSDQFYSLQGPVDKALGSYLEPGSLPTRRDSIKDRFSRNWESHKFEKRDAKLRGFGLIYLGVGFSVIVLGFIVYKKIHDFKVGRS</sequence>
<dbReference type="Proteomes" id="UP000557717">
    <property type="component" value="Unassembled WGS sequence"/>
</dbReference>
<keyword evidence="1" id="KW-1133">Transmembrane helix</keyword>
<keyword evidence="1" id="KW-0472">Membrane</keyword>
<evidence type="ECO:0000313" key="2">
    <source>
        <dbReference type="EMBL" id="MBB5351243.1"/>
    </source>
</evidence>
<gene>
    <name evidence="2" type="ORF">HNR46_001477</name>
</gene>
<comment type="caution">
    <text evidence="2">The sequence shown here is derived from an EMBL/GenBank/DDBJ whole genome shotgun (WGS) entry which is preliminary data.</text>
</comment>
<dbReference type="AlphaFoldDB" id="A0A840V1H1"/>
<organism evidence="2 3">
    <name type="scientific">Haloferula luteola</name>
    <dbReference type="NCBI Taxonomy" id="595692"/>
    <lineage>
        <taxon>Bacteria</taxon>
        <taxon>Pseudomonadati</taxon>
        <taxon>Verrucomicrobiota</taxon>
        <taxon>Verrucomicrobiia</taxon>
        <taxon>Verrucomicrobiales</taxon>
        <taxon>Verrucomicrobiaceae</taxon>
        <taxon>Haloferula</taxon>
    </lineage>
</organism>
<reference evidence="2 3" key="1">
    <citation type="submission" date="2020-08" db="EMBL/GenBank/DDBJ databases">
        <title>Genomic Encyclopedia of Type Strains, Phase IV (KMG-IV): sequencing the most valuable type-strain genomes for metagenomic binning, comparative biology and taxonomic classification.</title>
        <authorList>
            <person name="Goeker M."/>
        </authorList>
    </citation>
    <scope>NUCLEOTIDE SEQUENCE [LARGE SCALE GENOMIC DNA]</scope>
    <source>
        <strain evidence="2 3">YC6886</strain>
    </source>
</reference>
<proteinExistence type="predicted"/>
<accession>A0A840V1H1</accession>
<evidence type="ECO:0000313" key="3">
    <source>
        <dbReference type="Proteomes" id="UP000557717"/>
    </source>
</evidence>
<dbReference type="RefSeq" id="WP_184017240.1">
    <property type="nucleotide sequence ID" value="NZ_JACHFD010000005.1"/>
</dbReference>